<name>A0A8H3Z0M0_VENIN</name>
<feature type="compositionally biased region" description="Polar residues" evidence="1">
    <location>
        <begin position="75"/>
        <end position="84"/>
    </location>
</feature>
<reference evidence="3 4" key="1">
    <citation type="submission" date="2019-07" db="EMBL/GenBank/DDBJ databases">
        <title>Venturia inaequalis Genome Resource.</title>
        <authorList>
            <person name="Lichtner F.J."/>
        </authorList>
    </citation>
    <scope>NUCLEOTIDE SEQUENCE [LARGE SCALE GENOMIC DNA]</scope>
    <source>
        <strain evidence="3 4">DMI_063113</strain>
    </source>
</reference>
<feature type="region of interest" description="Disordered" evidence="1">
    <location>
        <begin position="499"/>
        <end position="528"/>
    </location>
</feature>
<proteinExistence type="predicted"/>
<accession>A0A8H3Z0M0</accession>
<gene>
    <name evidence="3" type="ORF">EG327_007263</name>
</gene>
<keyword evidence="2" id="KW-1133">Transmembrane helix</keyword>
<keyword evidence="4" id="KW-1185">Reference proteome</keyword>
<feature type="region of interest" description="Disordered" evidence="1">
    <location>
        <begin position="334"/>
        <end position="360"/>
    </location>
</feature>
<comment type="caution">
    <text evidence="3">The sequence shown here is derived from an EMBL/GenBank/DDBJ whole genome shotgun (WGS) entry which is preliminary data.</text>
</comment>
<feature type="compositionally biased region" description="Polar residues" evidence="1">
    <location>
        <begin position="499"/>
        <end position="523"/>
    </location>
</feature>
<evidence type="ECO:0000256" key="2">
    <source>
        <dbReference type="SAM" id="Phobius"/>
    </source>
</evidence>
<feature type="region of interest" description="Disordered" evidence="1">
    <location>
        <begin position="70"/>
        <end position="200"/>
    </location>
</feature>
<dbReference type="EMBL" id="WNWR01000430">
    <property type="protein sequence ID" value="KAE9978848.1"/>
    <property type="molecule type" value="Genomic_DNA"/>
</dbReference>
<feature type="region of interest" description="Disordered" evidence="1">
    <location>
        <begin position="408"/>
        <end position="437"/>
    </location>
</feature>
<sequence length="578" mass="63757">MKANFSLYKQCVHALWEDYLRANFSLLLPLFLFGALLLILEYFDVRPTDPEDDASDANDVDDAVNLDDAHHTDQADGSEQTKGSDQADGADRAKDADTTAIKHPRSPREAVEIESKIKPEESEADHQREVENRAKKMRNGERGAGVKNSSRPTTMRDVERLELPNGPRKPSELPQFPNVELNKLIEEDDQGPEEQPFSKSSTVVLELGAGKSSPTQPCSKSSTVMLELEAGKSSPTQPCSKASPVVLELGAGRSSPTQPCSKSSTVMLELEGGKSSPTQPNLRIASKTNFRTDLQGSTTSPAAPVYQANQDLQYRARRVTSNNFHSPINVKLAKRQKHRLSPTPEEQELKRQKPLPGEASIPLVPLTSFEVEESMPLAPRLSTENPVRSGYVLRTESLTEPVFSLYEPAQEPESVQDQGSKVQRREVSNQEAPGTGEAEAKIAAAMLVNISRGAGEVHAHVKHVRALLGENEEADDDITTAATTPVNLSRGGKVAVRPESTNSTYLVKSSSKMDPTVARNTRNTPREGDYAAFMKFMKTDNPEDEELRAKKRWENNAVIRDRQDAYAKLKEEIKARKE</sequence>
<evidence type="ECO:0000313" key="4">
    <source>
        <dbReference type="Proteomes" id="UP000490939"/>
    </source>
</evidence>
<dbReference type="Proteomes" id="UP000490939">
    <property type="component" value="Unassembled WGS sequence"/>
</dbReference>
<feature type="transmembrane region" description="Helical" evidence="2">
    <location>
        <begin position="20"/>
        <end position="40"/>
    </location>
</feature>
<organism evidence="3 4">
    <name type="scientific">Venturia inaequalis</name>
    <name type="common">Apple scab fungus</name>
    <dbReference type="NCBI Taxonomy" id="5025"/>
    <lineage>
        <taxon>Eukaryota</taxon>
        <taxon>Fungi</taxon>
        <taxon>Dikarya</taxon>
        <taxon>Ascomycota</taxon>
        <taxon>Pezizomycotina</taxon>
        <taxon>Dothideomycetes</taxon>
        <taxon>Pleosporomycetidae</taxon>
        <taxon>Venturiales</taxon>
        <taxon>Venturiaceae</taxon>
        <taxon>Venturia</taxon>
    </lineage>
</organism>
<protein>
    <submittedName>
        <fullName evidence="3">Uncharacterized protein</fullName>
    </submittedName>
</protein>
<feature type="compositionally biased region" description="Basic and acidic residues" evidence="1">
    <location>
        <begin position="106"/>
        <end position="141"/>
    </location>
</feature>
<keyword evidence="2" id="KW-0472">Membrane</keyword>
<evidence type="ECO:0000313" key="3">
    <source>
        <dbReference type="EMBL" id="KAE9978848.1"/>
    </source>
</evidence>
<dbReference type="AlphaFoldDB" id="A0A8H3Z0M0"/>
<keyword evidence="2" id="KW-0812">Transmembrane</keyword>
<evidence type="ECO:0000256" key="1">
    <source>
        <dbReference type="SAM" id="MobiDB-lite"/>
    </source>
</evidence>